<organism evidence="2 3">
    <name type="scientific">Pseudohongiella spirulinae</name>
    <dbReference type="NCBI Taxonomy" id="1249552"/>
    <lineage>
        <taxon>Bacteria</taxon>
        <taxon>Pseudomonadati</taxon>
        <taxon>Pseudomonadota</taxon>
        <taxon>Gammaproteobacteria</taxon>
        <taxon>Pseudomonadales</taxon>
        <taxon>Pseudohongiellaceae</taxon>
        <taxon>Pseudohongiella</taxon>
    </lineage>
</organism>
<dbReference type="Gene3D" id="3.40.390.10">
    <property type="entry name" value="Collagenase (Catalytic Domain)"/>
    <property type="match status" value="1"/>
</dbReference>
<protein>
    <recommendedName>
        <fullName evidence="4">Peptidase M12B domain-containing protein</fullName>
    </recommendedName>
</protein>
<gene>
    <name evidence="2" type="ORF">PS2015_1896</name>
</gene>
<proteinExistence type="predicted"/>
<dbReference type="AlphaFoldDB" id="A0A0S2KF10"/>
<evidence type="ECO:0008006" key="4">
    <source>
        <dbReference type="Google" id="ProtNLM"/>
    </source>
</evidence>
<evidence type="ECO:0000313" key="2">
    <source>
        <dbReference type="EMBL" id="ALO46543.1"/>
    </source>
</evidence>
<keyword evidence="3" id="KW-1185">Reference proteome</keyword>
<feature type="chain" id="PRO_5012633420" description="Peptidase M12B domain-containing protein" evidence="1">
    <location>
        <begin position="16"/>
        <end position="700"/>
    </location>
</feature>
<dbReference type="STRING" id="1249552.PS2015_1896"/>
<dbReference type="KEGG" id="pspi:PS2015_1896"/>
<dbReference type="SUPFAM" id="SSF55486">
    <property type="entry name" value="Metalloproteases ('zincins'), catalytic domain"/>
    <property type="match status" value="1"/>
</dbReference>
<dbReference type="Pfam" id="PF13688">
    <property type="entry name" value="Reprolysin_5"/>
    <property type="match status" value="1"/>
</dbReference>
<feature type="signal peptide" evidence="1">
    <location>
        <begin position="1"/>
        <end position="15"/>
    </location>
</feature>
<accession>A0A0S2KF10</accession>
<keyword evidence="1" id="KW-0732">Signal</keyword>
<dbReference type="Proteomes" id="UP000065641">
    <property type="component" value="Chromosome"/>
</dbReference>
<evidence type="ECO:0000313" key="3">
    <source>
        <dbReference type="Proteomes" id="UP000065641"/>
    </source>
</evidence>
<name>A0A0S2KF10_9GAMM</name>
<dbReference type="GO" id="GO:0008237">
    <property type="term" value="F:metallopeptidase activity"/>
    <property type="evidence" value="ECO:0007669"/>
    <property type="project" value="InterPro"/>
</dbReference>
<evidence type="ECO:0000256" key="1">
    <source>
        <dbReference type="SAM" id="SignalP"/>
    </source>
</evidence>
<sequence length="700" mass="76204" precursor="true">MLVLLSGGAVLPALAAESLTLQVPSKTIDSLREGRLLEFFVPGHGTQQVIISHDGHYLNGDRVLRGESEDGQVAVILTTNRQVAFAEIQLSGQRWLFDGQRSGEMIEGRLYQPEELELDKLSSDYVLPADYLRQAQPLSLSSDHARPDQLHVSQGELEIQQQFSRQVLFTGQSAEVEVTLSFTNRSSRNLSAVEADVYFILEDSRLISAPACQSLWTNTRPSQQILRCRLPQTLAPGATRSISYIVRVDPVSQPKRLLSTVYVEQQRHDAWLNVVNDVVGQGSDDMLSAFNTAQAQQLTADRLGNVVIDVLALYTPDVRQIYGANAATRINQMFSVANQIFQDSGVGITLRPVYHNEVNYPGSDVDFYTQLDELTYGDHPAFGQVSTLRDQYGADLVVLFRPMAVQARLCGLANLGGYQTYGDLTAFDESEYAFSLVGIDCPVSSALVHEIGHNLGLTHSHLEDGGGGTFPFATGHAVDNQFATVMANPARFGSARRTAVFSSPHLDCGAGLACGVHHGDPHQGADAVRALNLVRFQAANYRPSTVTQRPARQVASLDGRATDAQIALAASVDQGLNYTYRVSPGQRMDINADFYIDSQHVGEQGQFHVLADLSAAGLGLLQLNDQGEIFDWDGSAAGLVPYAPARTLSAVEYLSILQNFQPLPELLGHPLVLFIAYQLPDTGQVIYTAEPLVVQIGTGP</sequence>
<dbReference type="EMBL" id="CP013189">
    <property type="protein sequence ID" value="ALO46543.1"/>
    <property type="molecule type" value="Genomic_DNA"/>
</dbReference>
<dbReference type="InterPro" id="IPR024079">
    <property type="entry name" value="MetalloPept_cat_dom_sf"/>
</dbReference>
<reference evidence="2 3" key="1">
    <citation type="submission" date="2015-11" db="EMBL/GenBank/DDBJ databases">
        <authorList>
            <person name="Zhang Y."/>
            <person name="Guo Z."/>
        </authorList>
    </citation>
    <scope>NUCLEOTIDE SEQUENCE [LARGE SCALE GENOMIC DNA]</scope>
    <source>
        <strain evidence="2 3">KCTC 32221</strain>
    </source>
</reference>